<dbReference type="Gene3D" id="2.20.70.150">
    <property type="match status" value="1"/>
</dbReference>
<proteinExistence type="predicted"/>
<protein>
    <submittedName>
        <fullName evidence="2">Cupin domain-containing protein</fullName>
    </submittedName>
</protein>
<reference evidence="2 3" key="1">
    <citation type="submission" date="2020-07" db="EMBL/GenBank/DDBJ databases">
        <title>Taxonomic revisions and descriptions of new bacterial species based on genomic comparisons in the high-G+C-content subgroup of the family Alcaligenaceae.</title>
        <authorList>
            <person name="Szabo A."/>
            <person name="Felfoldi T."/>
        </authorList>
    </citation>
    <scope>NUCLEOTIDE SEQUENCE [LARGE SCALE GENOMIC DNA]</scope>
    <source>
        <strain evidence="2 3">DSM 25667</strain>
    </source>
</reference>
<dbReference type="EMBL" id="JACCEV010000005">
    <property type="protein sequence ID" value="NYT86955.1"/>
    <property type="molecule type" value="Genomic_DNA"/>
</dbReference>
<sequence>MDLTKPIRRIVTGHDASGRSCIIEDGVSPAVRTVAERPGYRVTNLWATDSTPADVNGPDLVTGLVGVQPPKNGSVIRIIDIPPEPKDEAERERAMKASFGQLFADAQHAPKPGQHPGMHTTTTVDYAILLAGELVAIMDEEEVIMQAGDVLIQRGTNHGWSNRSSEPARIAFILLDGQKR</sequence>
<dbReference type="Gene3D" id="2.60.120.10">
    <property type="entry name" value="Jelly Rolls"/>
    <property type="match status" value="1"/>
</dbReference>
<dbReference type="CDD" id="cd02231">
    <property type="entry name" value="cupin_BLL6423-like"/>
    <property type="match status" value="1"/>
</dbReference>
<comment type="caution">
    <text evidence="2">The sequence shown here is derived from an EMBL/GenBank/DDBJ whole genome shotgun (WGS) entry which is preliminary data.</text>
</comment>
<feature type="domain" description="Cupin type-2" evidence="1">
    <location>
        <begin position="111"/>
        <end position="173"/>
    </location>
</feature>
<name>A0A853H735_9BURK</name>
<dbReference type="SUPFAM" id="SSF51182">
    <property type="entry name" value="RmlC-like cupins"/>
    <property type="match status" value="1"/>
</dbReference>
<evidence type="ECO:0000259" key="1">
    <source>
        <dbReference type="Pfam" id="PF07883"/>
    </source>
</evidence>
<accession>A0A853H735</accession>
<organism evidence="2 3">
    <name type="scientific">Pollutimonas harenae</name>
    <dbReference type="NCBI Taxonomy" id="657015"/>
    <lineage>
        <taxon>Bacteria</taxon>
        <taxon>Pseudomonadati</taxon>
        <taxon>Pseudomonadota</taxon>
        <taxon>Betaproteobacteria</taxon>
        <taxon>Burkholderiales</taxon>
        <taxon>Alcaligenaceae</taxon>
        <taxon>Pollutimonas</taxon>
    </lineage>
</organism>
<gene>
    <name evidence="2" type="ORF">H0A62_15230</name>
</gene>
<dbReference type="InterPro" id="IPR013096">
    <property type="entry name" value="Cupin_2"/>
</dbReference>
<keyword evidence="3" id="KW-1185">Reference proteome</keyword>
<dbReference type="OrthoDB" id="713485at2"/>
<dbReference type="PANTHER" id="PTHR36156">
    <property type="entry name" value="SLR2101 PROTEIN"/>
    <property type="match status" value="1"/>
</dbReference>
<dbReference type="Pfam" id="PF07883">
    <property type="entry name" value="Cupin_2"/>
    <property type="match status" value="1"/>
</dbReference>
<evidence type="ECO:0000313" key="2">
    <source>
        <dbReference type="EMBL" id="NYT86955.1"/>
    </source>
</evidence>
<dbReference type="InterPro" id="IPR011051">
    <property type="entry name" value="RmlC_Cupin_sf"/>
</dbReference>
<dbReference type="RefSeq" id="WP_130040459.1">
    <property type="nucleotide sequence ID" value="NZ_JACCEV010000005.1"/>
</dbReference>
<dbReference type="PANTHER" id="PTHR36156:SF2">
    <property type="entry name" value="CUPIN TYPE-2 DOMAIN-CONTAINING PROTEIN"/>
    <property type="match status" value="1"/>
</dbReference>
<evidence type="ECO:0000313" key="3">
    <source>
        <dbReference type="Proteomes" id="UP000554144"/>
    </source>
</evidence>
<dbReference type="Proteomes" id="UP000554144">
    <property type="component" value="Unassembled WGS sequence"/>
</dbReference>
<dbReference type="InterPro" id="IPR047142">
    <property type="entry name" value="OryJ/VirC-like"/>
</dbReference>
<dbReference type="InterPro" id="IPR014710">
    <property type="entry name" value="RmlC-like_jellyroll"/>
</dbReference>
<dbReference type="AlphaFoldDB" id="A0A853H735"/>